<dbReference type="GO" id="GO:1990189">
    <property type="term" value="F:protein N-terminal-serine acetyltransferase activity"/>
    <property type="evidence" value="ECO:0007669"/>
    <property type="project" value="TreeGrafter"/>
</dbReference>
<reference evidence="2 3" key="1">
    <citation type="submission" date="2015-04" db="EMBL/GenBank/DDBJ databases">
        <title>Complete genome sequence of Schizopora paradoxa KUC8140, a cosmopolitan wood degrader in East Asia.</title>
        <authorList>
            <consortium name="DOE Joint Genome Institute"/>
            <person name="Min B."/>
            <person name="Park H."/>
            <person name="Jang Y."/>
            <person name="Kim J.-J."/>
            <person name="Kim K.H."/>
            <person name="Pangilinan J."/>
            <person name="Lipzen A."/>
            <person name="Riley R."/>
            <person name="Grigoriev I.V."/>
            <person name="Spatafora J.W."/>
            <person name="Choi I.-G."/>
        </authorList>
    </citation>
    <scope>NUCLEOTIDE SEQUENCE [LARGE SCALE GENOMIC DNA]</scope>
    <source>
        <strain evidence="2 3">KUC8140</strain>
    </source>
</reference>
<dbReference type="SUPFAM" id="SSF55729">
    <property type="entry name" value="Acyl-CoA N-acyltransferases (Nat)"/>
    <property type="match status" value="1"/>
</dbReference>
<proteinExistence type="predicted"/>
<organism evidence="2 3">
    <name type="scientific">Schizopora paradoxa</name>
    <dbReference type="NCBI Taxonomy" id="27342"/>
    <lineage>
        <taxon>Eukaryota</taxon>
        <taxon>Fungi</taxon>
        <taxon>Dikarya</taxon>
        <taxon>Basidiomycota</taxon>
        <taxon>Agaricomycotina</taxon>
        <taxon>Agaricomycetes</taxon>
        <taxon>Hymenochaetales</taxon>
        <taxon>Schizoporaceae</taxon>
        <taxon>Schizopora</taxon>
    </lineage>
</organism>
<name>A0A0H2RNP2_9AGAM</name>
<dbReference type="InParanoid" id="A0A0H2RNP2"/>
<evidence type="ECO:0000259" key="1">
    <source>
        <dbReference type="Pfam" id="PF13302"/>
    </source>
</evidence>
<dbReference type="Proteomes" id="UP000053477">
    <property type="component" value="Unassembled WGS sequence"/>
</dbReference>
<dbReference type="STRING" id="27342.A0A0H2RNP2"/>
<gene>
    <name evidence="2" type="ORF">SCHPADRAFT_904421</name>
</gene>
<dbReference type="Gene3D" id="3.40.630.30">
    <property type="match status" value="1"/>
</dbReference>
<feature type="domain" description="N-acetyltransferase" evidence="1">
    <location>
        <begin position="57"/>
        <end position="205"/>
    </location>
</feature>
<evidence type="ECO:0000313" key="2">
    <source>
        <dbReference type="EMBL" id="KLO13242.1"/>
    </source>
</evidence>
<dbReference type="InterPro" id="IPR000182">
    <property type="entry name" value="GNAT_dom"/>
</dbReference>
<dbReference type="Pfam" id="PF13302">
    <property type="entry name" value="Acetyltransf_3"/>
    <property type="match status" value="1"/>
</dbReference>
<dbReference type="PANTHER" id="PTHR43441:SF5">
    <property type="entry name" value="FAMILY ACETYLTRANSFERASE, PUTATIVE-RELATED"/>
    <property type="match status" value="1"/>
</dbReference>
<keyword evidence="3" id="KW-1185">Reference proteome</keyword>
<evidence type="ECO:0000313" key="3">
    <source>
        <dbReference type="Proteomes" id="UP000053477"/>
    </source>
</evidence>
<dbReference type="GO" id="GO:0008999">
    <property type="term" value="F:protein-N-terminal-alanine acetyltransferase activity"/>
    <property type="evidence" value="ECO:0007669"/>
    <property type="project" value="TreeGrafter"/>
</dbReference>
<dbReference type="PANTHER" id="PTHR43441">
    <property type="entry name" value="RIBOSOMAL-PROTEIN-SERINE ACETYLTRANSFERASE"/>
    <property type="match status" value="1"/>
</dbReference>
<dbReference type="OrthoDB" id="41238at2759"/>
<dbReference type="AlphaFoldDB" id="A0A0H2RNP2"/>
<accession>A0A0H2RNP2</accession>
<sequence length="270" mass="30411">MQSTAEQAKALRWVNEYVHTTPQGVVLPADELYGPTPYDVNFCFPYLPAVLDAGSIRLTPFIPRLHAEAFFTHTAEHPEDFKYMRFHVLNTLEEFLSWYELAYRRNPANMAYAINVVDQDGEHFAGIISLTSCDPERLTAEISMGIGFRSFRGNSGSTIATALLLRYCLSSATDSPPGLGLRKVGWTAHSHNYPAQALARTVGFQVESMKRWSRLAFSGKRGNTRVLRDGDPVGIPGIDDLYYVMCWDDWEGEGRKYVQAALTKRFESKV</sequence>
<dbReference type="EMBL" id="KQ085963">
    <property type="protein sequence ID" value="KLO13242.1"/>
    <property type="molecule type" value="Genomic_DNA"/>
</dbReference>
<protein>
    <recommendedName>
        <fullName evidence="1">N-acetyltransferase domain-containing protein</fullName>
    </recommendedName>
</protein>
<dbReference type="InterPro" id="IPR016181">
    <property type="entry name" value="Acyl_CoA_acyltransferase"/>
</dbReference>
<dbReference type="InterPro" id="IPR051908">
    <property type="entry name" value="Ribosomal_N-acetyltransferase"/>
</dbReference>